<feature type="transmembrane region" description="Helical" evidence="7">
    <location>
        <begin position="281"/>
        <end position="298"/>
    </location>
</feature>
<dbReference type="PANTHER" id="PTHR34697:SF2">
    <property type="entry name" value="PHOSPHATIDYLGLYCEROL LYSYLTRANSFERASE"/>
    <property type="match status" value="1"/>
</dbReference>
<evidence type="ECO:0000313" key="10">
    <source>
        <dbReference type="Proteomes" id="UP000002204"/>
    </source>
</evidence>
<dbReference type="GO" id="GO:0016755">
    <property type="term" value="F:aminoacyltransferase activity"/>
    <property type="evidence" value="ECO:0007669"/>
    <property type="project" value="TreeGrafter"/>
</dbReference>
<feature type="transmembrane region" description="Helical" evidence="7">
    <location>
        <begin position="130"/>
        <end position="149"/>
    </location>
</feature>
<reference evidence="9 10" key="2">
    <citation type="journal article" date="2006" name="Environ. Microbiol.">
        <title>Sequence analysis of three plasmids harboured in Rhodococcus erythropolis strain PR4.</title>
        <authorList>
            <person name="Sekine M."/>
            <person name="Tanikawa S."/>
            <person name="Omata S."/>
            <person name="Saito M."/>
            <person name="Fujisawa T."/>
            <person name="Tsukatani N."/>
            <person name="Tajima T."/>
            <person name="Sekigawa T."/>
            <person name="Kosugi H."/>
            <person name="Matsuo Y."/>
            <person name="Nishiko R."/>
            <person name="Imamura K."/>
            <person name="Ito M."/>
            <person name="Narita H."/>
            <person name="Tago S."/>
            <person name="Fujita N."/>
            <person name="Harayama S."/>
        </authorList>
    </citation>
    <scope>NUCLEOTIDE SEQUENCE [LARGE SCALE GENOMIC DNA]</scope>
    <source>
        <strain evidence="10">PR4 / NBRC 100887</strain>
    </source>
</reference>
<dbReference type="Proteomes" id="UP000002204">
    <property type="component" value="Chromosome"/>
</dbReference>
<feature type="transmembrane region" description="Helical" evidence="7">
    <location>
        <begin position="307"/>
        <end position="332"/>
    </location>
</feature>
<dbReference type="SUPFAM" id="SSF55729">
    <property type="entry name" value="Acyl-CoA N-acyltransferases (Nat)"/>
    <property type="match status" value="1"/>
</dbReference>
<keyword evidence="5 7" id="KW-0472">Membrane</keyword>
<dbReference type="InterPro" id="IPR051211">
    <property type="entry name" value="PG_lysyltransferase"/>
</dbReference>
<evidence type="ECO:0000256" key="7">
    <source>
        <dbReference type="SAM" id="Phobius"/>
    </source>
</evidence>
<reference evidence="10" key="1">
    <citation type="submission" date="2005-03" db="EMBL/GenBank/DDBJ databases">
        <title>Comparison of the complete genome sequences of Rhodococcus erythropolis PR4 and Rhodococcus opacus B4.</title>
        <authorList>
            <person name="Takarada H."/>
            <person name="Sekine M."/>
            <person name="Hosoyama A."/>
            <person name="Yamada R."/>
            <person name="Fujisawa T."/>
            <person name="Omata S."/>
            <person name="Shimizu A."/>
            <person name="Tsukatani N."/>
            <person name="Tanikawa S."/>
            <person name="Fujita N."/>
            <person name="Harayama S."/>
        </authorList>
    </citation>
    <scope>NUCLEOTIDE SEQUENCE [LARGE SCALE GENOMIC DNA]</scope>
    <source>
        <strain evidence="10">PR4 / NBRC 100887</strain>
    </source>
</reference>
<evidence type="ECO:0000259" key="8">
    <source>
        <dbReference type="Pfam" id="PF09924"/>
    </source>
</evidence>
<sequence length="720" mass="78627">MRHGEKRTSMAEQSQTPTPQTDQSAPGAPNRASRFASDALSVLRRVPFTSIVVLTITVVGIATGALWNHVRTYSWFDDIAYGVPALQEGKWWTLVTGWFFGLTPGQYVSIIVVFAFAVGWCEWRLGTKNAAIVTISGQLAGELGASLLLWAGSHTDWDWARNLATHRDVGVTTAIIAALAATTATLRSPWRMRVRAILCAYIAIAFLFEGRLADVQHLIAVAIFLPVGEKFFGDGERGFIPRTRREIRLLGFIGLLLIGVVEIAVWLFPGSGPFGPTEAETGSGWTALVDVIIVALIADQLRRGRRWAWWVAVVFGSLTVLATALVLGSVIFFDYESAGAVTVGTALLWLLELILLIKGRHAFHVPMRRKIRGGPLSGNDPRATARELLKQHGGGTMSWMTTWDGNSYYFGESGESVVAFQRHVGVVVVLADPIASPDRLAAAVDEFTTMSEANGLTPCLFSVGKETADAATRRGWRTVQVAEDTIVDLPELQFTGKSWQDIRSALNKAKKDDITFRMTTLADEPFSVLAQVRAISEEWVGDKGLPEMGFTLGSVEEALDRDVRVGLAVDPTGSIHGVTSWLPVYGEGGVVRGWTLDVMRRRPDGFRPVVEFLIASSALEFKEQGAQFVSLSGAPLARSDDGADAASMDRLLDMLGAAMEPLYGFRSLHAFKKKFKPRYEPVFLCFRDEADLPRIGIALTRAYLPDATAPQLIKLATSKS</sequence>
<keyword evidence="3 7" id="KW-0812">Transmembrane</keyword>
<feature type="region of interest" description="Disordered" evidence="6">
    <location>
        <begin position="1"/>
        <end position="31"/>
    </location>
</feature>
<dbReference type="SUPFAM" id="SSF144091">
    <property type="entry name" value="Rhomboid-like"/>
    <property type="match status" value="1"/>
</dbReference>
<dbReference type="AlphaFoldDB" id="C1A004"/>
<dbReference type="PANTHER" id="PTHR34697">
    <property type="entry name" value="PHOSPHATIDYLGLYCEROL LYSYLTRANSFERASE"/>
    <property type="match status" value="1"/>
</dbReference>
<feature type="transmembrane region" description="Helical" evidence="7">
    <location>
        <begin position="249"/>
        <end position="269"/>
    </location>
</feature>
<protein>
    <submittedName>
        <fullName evidence="9">Hypothetical membrane protein</fullName>
    </submittedName>
</protein>
<proteinExistence type="predicted"/>
<name>C1A004_RHOE4</name>
<evidence type="ECO:0000256" key="5">
    <source>
        <dbReference type="ARBA" id="ARBA00023136"/>
    </source>
</evidence>
<dbReference type="InterPro" id="IPR016181">
    <property type="entry name" value="Acyl_CoA_acyltransferase"/>
</dbReference>
<dbReference type="Pfam" id="PF09924">
    <property type="entry name" value="LPG_synthase_C"/>
    <property type="match status" value="1"/>
</dbReference>
<evidence type="ECO:0000256" key="6">
    <source>
        <dbReference type="SAM" id="MobiDB-lite"/>
    </source>
</evidence>
<feature type="compositionally biased region" description="Low complexity" evidence="6">
    <location>
        <begin position="13"/>
        <end position="24"/>
    </location>
</feature>
<comment type="subcellular location">
    <subcellularLocation>
        <location evidence="1">Cell membrane</location>
        <topology evidence="1">Multi-pass membrane protein</topology>
    </subcellularLocation>
</comment>
<organism evidence="9 10">
    <name type="scientific">Rhodococcus erythropolis (strain PR4 / NBRC 100887)</name>
    <dbReference type="NCBI Taxonomy" id="234621"/>
    <lineage>
        <taxon>Bacteria</taxon>
        <taxon>Bacillati</taxon>
        <taxon>Actinomycetota</taxon>
        <taxon>Actinomycetes</taxon>
        <taxon>Mycobacteriales</taxon>
        <taxon>Nocardiaceae</taxon>
        <taxon>Rhodococcus</taxon>
        <taxon>Rhodococcus erythropolis group</taxon>
    </lineage>
</organism>
<dbReference type="GO" id="GO:0055091">
    <property type="term" value="P:phospholipid homeostasis"/>
    <property type="evidence" value="ECO:0007669"/>
    <property type="project" value="TreeGrafter"/>
</dbReference>
<dbReference type="InterPro" id="IPR024320">
    <property type="entry name" value="LPG_synthase_C"/>
</dbReference>
<dbReference type="InterPro" id="IPR035952">
    <property type="entry name" value="Rhomboid-like_sf"/>
</dbReference>
<evidence type="ECO:0000256" key="2">
    <source>
        <dbReference type="ARBA" id="ARBA00022475"/>
    </source>
</evidence>
<dbReference type="KEGG" id="rer:RER_32310"/>
<evidence type="ECO:0000313" key="9">
    <source>
        <dbReference type="EMBL" id="BAH33939.1"/>
    </source>
</evidence>
<evidence type="ECO:0000256" key="4">
    <source>
        <dbReference type="ARBA" id="ARBA00022989"/>
    </source>
</evidence>
<dbReference type="EMBL" id="AP008957">
    <property type="protein sequence ID" value="BAH33939.1"/>
    <property type="molecule type" value="Genomic_DNA"/>
</dbReference>
<gene>
    <name evidence="9" type="ordered locus">RER_32310</name>
</gene>
<keyword evidence="2" id="KW-1003">Cell membrane</keyword>
<dbReference type="HOGENOM" id="CLU_017891_0_0_11"/>
<evidence type="ECO:0000256" key="1">
    <source>
        <dbReference type="ARBA" id="ARBA00004651"/>
    </source>
</evidence>
<feature type="transmembrane region" description="Helical" evidence="7">
    <location>
        <begin position="338"/>
        <end position="357"/>
    </location>
</feature>
<feature type="transmembrane region" description="Helical" evidence="7">
    <location>
        <begin position="169"/>
        <end position="186"/>
    </location>
</feature>
<dbReference type="eggNOG" id="COG2898">
    <property type="taxonomic scope" value="Bacteria"/>
</dbReference>
<feature type="transmembrane region" description="Helical" evidence="7">
    <location>
        <begin position="98"/>
        <end position="118"/>
    </location>
</feature>
<accession>C1A004</accession>
<evidence type="ECO:0000256" key="3">
    <source>
        <dbReference type="ARBA" id="ARBA00022692"/>
    </source>
</evidence>
<keyword evidence="4 7" id="KW-1133">Transmembrane helix</keyword>
<feature type="domain" description="Phosphatidylglycerol lysyltransferase C-terminal" evidence="8">
    <location>
        <begin position="386"/>
        <end position="686"/>
    </location>
</feature>
<feature type="transmembrane region" description="Helical" evidence="7">
    <location>
        <begin position="46"/>
        <end position="67"/>
    </location>
</feature>
<dbReference type="GO" id="GO:0005886">
    <property type="term" value="C:plasma membrane"/>
    <property type="evidence" value="ECO:0007669"/>
    <property type="project" value="UniProtKB-SubCell"/>
</dbReference>